<dbReference type="KEGG" id="cgn:OK18_05765"/>
<gene>
    <name evidence="2" type="ORF">OK18_05765</name>
</gene>
<keyword evidence="1" id="KW-0472">Membrane</keyword>
<keyword evidence="1" id="KW-1133">Transmembrane helix</keyword>
<evidence type="ECO:0000313" key="3">
    <source>
        <dbReference type="Proteomes" id="UP000035213"/>
    </source>
</evidence>
<feature type="transmembrane region" description="Helical" evidence="1">
    <location>
        <begin position="52"/>
        <end position="74"/>
    </location>
</feature>
<dbReference type="Proteomes" id="UP000035213">
    <property type="component" value="Chromosome"/>
</dbReference>
<feature type="transmembrane region" description="Helical" evidence="1">
    <location>
        <begin position="110"/>
        <end position="129"/>
    </location>
</feature>
<evidence type="ECO:0000256" key="1">
    <source>
        <dbReference type="SAM" id="Phobius"/>
    </source>
</evidence>
<feature type="transmembrane region" description="Helical" evidence="1">
    <location>
        <begin position="7"/>
        <end position="27"/>
    </location>
</feature>
<sequence length="136" mass="16126">MFKATLINSFLYATIKYIIFFIVLAFIGNRFKHIVLDNAKTSSEIFSLTLNYILHVSIYMIPLILIFSFPIYFIMKIKKSVFFLLSIVLFFIGEYYFYTYLYAPSNKILGIYNIIISIILLLVFFYKVIRSKFIEP</sequence>
<accession>A0A0G3M0P8</accession>
<protein>
    <submittedName>
        <fullName evidence="2">Uncharacterized protein</fullName>
    </submittedName>
</protein>
<proteinExistence type="predicted"/>
<dbReference type="PATRIC" id="fig|1324352.5.peg.1222"/>
<organism evidence="2 3">
    <name type="scientific">Chryseobacterium gallinarum</name>
    <dbReference type="NCBI Taxonomy" id="1324352"/>
    <lineage>
        <taxon>Bacteria</taxon>
        <taxon>Pseudomonadati</taxon>
        <taxon>Bacteroidota</taxon>
        <taxon>Flavobacteriia</taxon>
        <taxon>Flavobacteriales</taxon>
        <taxon>Weeksellaceae</taxon>
        <taxon>Chryseobacterium group</taxon>
        <taxon>Chryseobacterium</taxon>
    </lineage>
</organism>
<reference evidence="2 3" key="1">
    <citation type="submission" date="2014-11" db="EMBL/GenBank/DDBJ databases">
        <authorList>
            <person name="Park G.-S."/>
            <person name="Hong S.-J."/>
            <person name="Jung B.K."/>
            <person name="Khan A.R."/>
            <person name="Kwak Y."/>
            <person name="Shin J.-H."/>
        </authorList>
    </citation>
    <scope>NUCLEOTIDE SEQUENCE [LARGE SCALE GENOMIC DNA]</scope>
    <source>
        <strain evidence="2 3">DSM 27622</strain>
    </source>
</reference>
<dbReference type="STRING" id="1324352.OK18_05765"/>
<evidence type="ECO:0000313" key="2">
    <source>
        <dbReference type="EMBL" id="AKK72210.1"/>
    </source>
</evidence>
<dbReference type="AlphaFoldDB" id="A0A0G3M0P8"/>
<feature type="transmembrane region" description="Helical" evidence="1">
    <location>
        <begin position="81"/>
        <end position="98"/>
    </location>
</feature>
<dbReference type="EMBL" id="CP009928">
    <property type="protein sequence ID" value="AKK72210.1"/>
    <property type="molecule type" value="Genomic_DNA"/>
</dbReference>
<name>A0A0G3M0P8_CHRGL</name>
<keyword evidence="1" id="KW-0812">Transmembrane</keyword>